<dbReference type="GeneID" id="103715025"/>
<dbReference type="RefSeq" id="XP_038987625.1">
    <property type="nucleotide sequence ID" value="XM_039131697.1"/>
</dbReference>
<dbReference type="KEGG" id="pda:103715025"/>
<evidence type="ECO:0000313" key="1">
    <source>
        <dbReference type="Proteomes" id="UP000228380"/>
    </source>
</evidence>
<proteinExistence type="predicted"/>
<reference evidence="2" key="2">
    <citation type="submission" date="2025-08" db="UniProtKB">
        <authorList>
            <consortium name="RefSeq"/>
        </authorList>
    </citation>
    <scope>IDENTIFICATION</scope>
    <source>
        <tissue evidence="2">Young leaves</tissue>
    </source>
</reference>
<gene>
    <name evidence="2" type="primary">LOC103715025</name>
</gene>
<dbReference type="AlphaFoldDB" id="A0A8B9AML8"/>
<accession>A0A8B9AML8</accession>
<reference evidence="1" key="1">
    <citation type="journal article" date="2019" name="Nat. Commun.">
        <title>Genome-wide association mapping of date palm fruit traits.</title>
        <authorList>
            <person name="Hazzouri K.M."/>
            <person name="Gros-Balthazard M."/>
            <person name="Flowers J.M."/>
            <person name="Copetti D."/>
            <person name="Lemansour A."/>
            <person name="Lebrun M."/>
            <person name="Masmoudi K."/>
            <person name="Ferrand S."/>
            <person name="Dhar M.I."/>
            <person name="Fresquez Z.A."/>
            <person name="Rosas U."/>
            <person name="Zhang J."/>
            <person name="Talag J."/>
            <person name="Lee S."/>
            <person name="Kudrna D."/>
            <person name="Powell R.F."/>
            <person name="Leitch I.J."/>
            <person name="Krueger R.R."/>
            <person name="Wing R.A."/>
            <person name="Amiri K.M.A."/>
            <person name="Purugganan M.D."/>
        </authorList>
    </citation>
    <scope>NUCLEOTIDE SEQUENCE [LARGE SCALE GENOMIC DNA]</scope>
    <source>
        <strain evidence="1">cv. Khalas</strain>
    </source>
</reference>
<sequence>MTPRDILASLRLSLSILFRFLDPISLSLGILVERLIRRCSGFRFLLDRLSRLCVNLLSDCGRRVDQFESEKWKRERERERESYREDLRVEVFSLGRGSQSMQVDVTSSRRQLHNLLEIQWVK</sequence>
<evidence type="ECO:0000313" key="2">
    <source>
        <dbReference type="RefSeq" id="XP_038987625.1"/>
    </source>
</evidence>
<name>A0A8B9AML8_PHODC</name>
<protein>
    <submittedName>
        <fullName evidence="2">Uncharacterized protein LOC103715025 isoform X1</fullName>
    </submittedName>
</protein>
<organism evidence="1 2">
    <name type="scientific">Phoenix dactylifera</name>
    <name type="common">Date palm</name>
    <dbReference type="NCBI Taxonomy" id="42345"/>
    <lineage>
        <taxon>Eukaryota</taxon>
        <taxon>Viridiplantae</taxon>
        <taxon>Streptophyta</taxon>
        <taxon>Embryophyta</taxon>
        <taxon>Tracheophyta</taxon>
        <taxon>Spermatophyta</taxon>
        <taxon>Magnoliopsida</taxon>
        <taxon>Liliopsida</taxon>
        <taxon>Arecaceae</taxon>
        <taxon>Coryphoideae</taxon>
        <taxon>Phoeniceae</taxon>
        <taxon>Phoenix</taxon>
    </lineage>
</organism>
<dbReference type="Proteomes" id="UP000228380">
    <property type="component" value="Chromosome 11"/>
</dbReference>
<keyword evidence="1" id="KW-1185">Reference proteome</keyword>